<accession>A0A9N8PDJ5</accession>
<name>A0A9N8PDJ5_9PEZI</name>
<organism evidence="1 2">
    <name type="scientific">Aureobasidium mustum</name>
    <dbReference type="NCBI Taxonomy" id="2773714"/>
    <lineage>
        <taxon>Eukaryota</taxon>
        <taxon>Fungi</taxon>
        <taxon>Dikarya</taxon>
        <taxon>Ascomycota</taxon>
        <taxon>Pezizomycotina</taxon>
        <taxon>Dothideomycetes</taxon>
        <taxon>Dothideomycetidae</taxon>
        <taxon>Dothideales</taxon>
        <taxon>Saccotheciaceae</taxon>
        <taxon>Aureobasidium</taxon>
    </lineage>
</organism>
<gene>
    <name evidence="1" type="ORF">AWRI4233_LOCUS2646</name>
</gene>
<sequence length="160" mass="18438">MDHYMMGRLFELQPPQFNMLRDVEFVWLVSNPSFLGSQRKDDKKGMRVICTTKPQRAKDTAIALRAICESLEKLEGLEVMKWHFQLMSGKRAWAADETGILNEVNKARHGRQGWQVIVWDSLPWDSNRVVEMDCDGMPVIKLPGGSTLKDLERYLEGSRV</sequence>
<dbReference type="OrthoDB" id="3540486at2759"/>
<protein>
    <submittedName>
        <fullName evidence="1">Uncharacterized protein</fullName>
    </submittedName>
</protein>
<comment type="caution">
    <text evidence="1">The sequence shown here is derived from an EMBL/GenBank/DDBJ whole genome shotgun (WGS) entry which is preliminary data.</text>
</comment>
<dbReference type="EMBL" id="CAIJEO010000004">
    <property type="protein sequence ID" value="CAD0090332.1"/>
    <property type="molecule type" value="Genomic_DNA"/>
</dbReference>
<proteinExistence type="predicted"/>
<dbReference type="AlphaFoldDB" id="A0A9N8PDJ5"/>
<evidence type="ECO:0000313" key="2">
    <source>
        <dbReference type="Proteomes" id="UP000714618"/>
    </source>
</evidence>
<evidence type="ECO:0000313" key="1">
    <source>
        <dbReference type="EMBL" id="CAD0090332.1"/>
    </source>
</evidence>
<reference evidence="1" key="1">
    <citation type="submission" date="2020-06" db="EMBL/GenBank/DDBJ databases">
        <authorList>
            <person name="Onetto C."/>
        </authorList>
    </citation>
    <scope>NUCLEOTIDE SEQUENCE</scope>
</reference>
<keyword evidence="2" id="KW-1185">Reference proteome</keyword>
<dbReference type="Proteomes" id="UP000714618">
    <property type="component" value="Unassembled WGS sequence"/>
</dbReference>